<protein>
    <submittedName>
        <fullName evidence="1">Uncharacterized protein</fullName>
    </submittedName>
</protein>
<evidence type="ECO:0000313" key="1">
    <source>
        <dbReference type="EMBL" id="KAF9731152.1"/>
    </source>
</evidence>
<comment type="caution">
    <text evidence="1">The sequence shown here is derived from an EMBL/GenBank/DDBJ whole genome shotgun (WGS) entry which is preliminary data.</text>
</comment>
<organism evidence="1 2">
    <name type="scientific">Paraphaeosphaeria minitans</name>
    <dbReference type="NCBI Taxonomy" id="565426"/>
    <lineage>
        <taxon>Eukaryota</taxon>
        <taxon>Fungi</taxon>
        <taxon>Dikarya</taxon>
        <taxon>Ascomycota</taxon>
        <taxon>Pezizomycotina</taxon>
        <taxon>Dothideomycetes</taxon>
        <taxon>Pleosporomycetidae</taxon>
        <taxon>Pleosporales</taxon>
        <taxon>Massarineae</taxon>
        <taxon>Didymosphaeriaceae</taxon>
        <taxon>Paraphaeosphaeria</taxon>
    </lineage>
</organism>
<dbReference type="Proteomes" id="UP000756921">
    <property type="component" value="Unassembled WGS sequence"/>
</dbReference>
<reference evidence="1" key="1">
    <citation type="journal article" date="2020" name="Mol. Plant Microbe Interact.">
        <title>Genome Sequence of the Biocontrol Agent Coniothyrium minitans strain Conio (IMI 134523).</title>
        <authorList>
            <person name="Patel D."/>
            <person name="Shittu T.A."/>
            <person name="Baroncelli R."/>
            <person name="Muthumeenakshi S."/>
            <person name="Osborne T.H."/>
            <person name="Janganan T.K."/>
            <person name="Sreenivasaprasad S."/>
        </authorList>
    </citation>
    <scope>NUCLEOTIDE SEQUENCE</scope>
    <source>
        <strain evidence="1">Conio</strain>
    </source>
</reference>
<accession>A0A9P6KLR1</accession>
<proteinExistence type="predicted"/>
<keyword evidence="2" id="KW-1185">Reference proteome</keyword>
<evidence type="ECO:0000313" key="2">
    <source>
        <dbReference type="Proteomes" id="UP000756921"/>
    </source>
</evidence>
<dbReference type="EMBL" id="WJXW01000013">
    <property type="protein sequence ID" value="KAF9731152.1"/>
    <property type="molecule type" value="Genomic_DNA"/>
</dbReference>
<dbReference type="AlphaFoldDB" id="A0A9P6KLR1"/>
<name>A0A9P6KLR1_9PLEO</name>
<sequence length="272" mass="30114">MRYSAPFGLGHSTASTLGTTAHSWVAVGRYRTSHGNVGCAALCARLPSHSRRSSRRPRITTPYHLDHDLSPVPISPVFFDPNRDILPIFFWRRMRACVRVLVSIPASISQHRIIDTFIVCHPISPSRLVESTQIVIRLACLFGAADFHYRFASCHVTARHGTARHGTLRPSRPVYDFVFFFFSSSLTASLTAVASALKSISGQAAMRFVADLFAAVVRSICALDDADDVFHCCTTARGWVGSTRAHSEVRCRKAALRLDEALQEGWGRLGMR</sequence>
<gene>
    <name evidence="1" type="ORF">PMIN01_11111</name>
</gene>